<feature type="domain" description="RNA polymerase sigma factor 70 region 4 type 2" evidence="8">
    <location>
        <begin position="102"/>
        <end position="154"/>
    </location>
</feature>
<sequence>MQIQAIAQLVLNRQQFLQFVQRRVASAAAAEDIVQNAYIQAIENVSMLRQQESAAAWFYRVLRNAIIDYYRHRSAEDRALERLARDSTDMKPPPKSEEIECECIHQVLPVLKPSYSEILSEVDLAGASLKAFAKKTGITAGNAAVRVHRARQALKKQLILVCKLCAHYGCVNCTCA</sequence>
<evidence type="ECO:0000259" key="7">
    <source>
        <dbReference type="Pfam" id="PF04542"/>
    </source>
</evidence>
<dbReference type="InterPro" id="IPR000838">
    <property type="entry name" value="RNA_pol_sigma70_ECF_CS"/>
</dbReference>
<comment type="caution">
    <text evidence="9">The sequence shown here is derived from an EMBL/GenBank/DDBJ whole genome shotgun (WGS) entry which is preliminary data.</text>
</comment>
<dbReference type="InterPro" id="IPR013325">
    <property type="entry name" value="RNA_pol_sigma_r2"/>
</dbReference>
<evidence type="ECO:0000256" key="4">
    <source>
        <dbReference type="ARBA" id="ARBA00023125"/>
    </source>
</evidence>
<dbReference type="PANTHER" id="PTHR43133">
    <property type="entry name" value="RNA POLYMERASE ECF-TYPE SIGMA FACTO"/>
    <property type="match status" value="1"/>
</dbReference>
<dbReference type="PANTHER" id="PTHR43133:SF8">
    <property type="entry name" value="RNA POLYMERASE SIGMA FACTOR HI_1459-RELATED"/>
    <property type="match status" value="1"/>
</dbReference>
<dbReference type="Proteomes" id="UP000534186">
    <property type="component" value="Unassembled WGS sequence"/>
</dbReference>
<dbReference type="InterPro" id="IPR013249">
    <property type="entry name" value="RNA_pol_sigma70_r4_t2"/>
</dbReference>
<evidence type="ECO:0000256" key="6">
    <source>
        <dbReference type="RuleBase" id="RU000716"/>
    </source>
</evidence>
<evidence type="ECO:0000256" key="1">
    <source>
        <dbReference type="ARBA" id="ARBA00010641"/>
    </source>
</evidence>
<dbReference type="EMBL" id="JACCCV010000001">
    <property type="protein sequence ID" value="NYF52068.1"/>
    <property type="molecule type" value="Genomic_DNA"/>
</dbReference>
<dbReference type="InterPro" id="IPR014284">
    <property type="entry name" value="RNA_pol_sigma-70_dom"/>
</dbReference>
<dbReference type="SUPFAM" id="SSF88946">
    <property type="entry name" value="Sigma2 domain of RNA polymerase sigma factors"/>
    <property type="match status" value="1"/>
</dbReference>
<keyword evidence="2 6" id="KW-0805">Transcription regulation</keyword>
<dbReference type="AlphaFoldDB" id="A0A7Y9NMG8"/>
<keyword evidence="4 6" id="KW-0238">DNA-binding</keyword>
<evidence type="ECO:0000313" key="9">
    <source>
        <dbReference type="EMBL" id="NYF52068.1"/>
    </source>
</evidence>
<dbReference type="InterPro" id="IPR007627">
    <property type="entry name" value="RNA_pol_sigma70_r2"/>
</dbReference>
<keyword evidence="3 6" id="KW-0731">Sigma factor</keyword>
<comment type="similarity">
    <text evidence="1 6">Belongs to the sigma-70 factor family. ECF subfamily.</text>
</comment>
<accession>A0A7Y9NMG8</accession>
<dbReference type="PROSITE" id="PS01063">
    <property type="entry name" value="SIGMA70_ECF"/>
    <property type="match status" value="1"/>
</dbReference>
<dbReference type="NCBIfam" id="TIGR02937">
    <property type="entry name" value="sigma70-ECF"/>
    <property type="match status" value="1"/>
</dbReference>
<organism evidence="9 10">
    <name type="scientific">Tunturiibacter lichenicola</name>
    <dbReference type="NCBI Taxonomy" id="2051959"/>
    <lineage>
        <taxon>Bacteria</taxon>
        <taxon>Pseudomonadati</taxon>
        <taxon>Acidobacteriota</taxon>
        <taxon>Terriglobia</taxon>
        <taxon>Terriglobales</taxon>
        <taxon>Acidobacteriaceae</taxon>
        <taxon>Tunturiibacter</taxon>
    </lineage>
</organism>
<name>A0A7Y9NMG8_9BACT</name>
<dbReference type="SUPFAM" id="SSF88659">
    <property type="entry name" value="Sigma3 and sigma4 domains of RNA polymerase sigma factors"/>
    <property type="match status" value="1"/>
</dbReference>
<dbReference type="Gene3D" id="1.10.10.10">
    <property type="entry name" value="Winged helix-like DNA-binding domain superfamily/Winged helix DNA-binding domain"/>
    <property type="match status" value="1"/>
</dbReference>
<evidence type="ECO:0000256" key="2">
    <source>
        <dbReference type="ARBA" id="ARBA00023015"/>
    </source>
</evidence>
<evidence type="ECO:0000256" key="5">
    <source>
        <dbReference type="ARBA" id="ARBA00023163"/>
    </source>
</evidence>
<reference evidence="9 10" key="1">
    <citation type="submission" date="2020-07" db="EMBL/GenBank/DDBJ databases">
        <title>Genomic Encyclopedia of Type Strains, Phase IV (KMG-V): Genome sequencing to study the core and pangenomes of soil and plant-associated prokaryotes.</title>
        <authorList>
            <person name="Whitman W."/>
        </authorList>
    </citation>
    <scope>NUCLEOTIDE SEQUENCE [LARGE SCALE GENOMIC DNA]</scope>
    <source>
        <strain evidence="9 10">M8UP30</strain>
    </source>
</reference>
<dbReference type="InterPro" id="IPR013324">
    <property type="entry name" value="RNA_pol_sigma_r3/r4-like"/>
</dbReference>
<gene>
    <name evidence="9" type="ORF">HDF12_002433</name>
</gene>
<dbReference type="GO" id="GO:0016987">
    <property type="term" value="F:sigma factor activity"/>
    <property type="evidence" value="ECO:0007669"/>
    <property type="project" value="UniProtKB-KW"/>
</dbReference>
<evidence type="ECO:0000256" key="3">
    <source>
        <dbReference type="ARBA" id="ARBA00023082"/>
    </source>
</evidence>
<evidence type="ECO:0000313" key="10">
    <source>
        <dbReference type="Proteomes" id="UP000534186"/>
    </source>
</evidence>
<dbReference type="InterPro" id="IPR039425">
    <property type="entry name" value="RNA_pol_sigma-70-like"/>
</dbReference>
<dbReference type="InterPro" id="IPR036388">
    <property type="entry name" value="WH-like_DNA-bd_sf"/>
</dbReference>
<proteinExistence type="inferred from homology"/>
<dbReference type="Pfam" id="PF04542">
    <property type="entry name" value="Sigma70_r2"/>
    <property type="match status" value="1"/>
</dbReference>
<dbReference type="GO" id="GO:0006352">
    <property type="term" value="P:DNA-templated transcription initiation"/>
    <property type="evidence" value="ECO:0007669"/>
    <property type="project" value="InterPro"/>
</dbReference>
<protein>
    <recommendedName>
        <fullName evidence="6">RNA polymerase sigma factor</fullName>
    </recommendedName>
</protein>
<feature type="domain" description="RNA polymerase sigma-70 region 2" evidence="7">
    <location>
        <begin position="12"/>
        <end position="74"/>
    </location>
</feature>
<dbReference type="Pfam" id="PF08281">
    <property type="entry name" value="Sigma70_r4_2"/>
    <property type="match status" value="1"/>
</dbReference>
<keyword evidence="5 6" id="KW-0804">Transcription</keyword>
<dbReference type="GO" id="GO:0003677">
    <property type="term" value="F:DNA binding"/>
    <property type="evidence" value="ECO:0007669"/>
    <property type="project" value="UniProtKB-KW"/>
</dbReference>
<evidence type="ECO:0000259" key="8">
    <source>
        <dbReference type="Pfam" id="PF08281"/>
    </source>
</evidence>
<dbReference type="Gene3D" id="1.10.1740.10">
    <property type="match status" value="1"/>
</dbReference>